<accession>A0A3Q3WZL3</accession>
<proteinExistence type="predicted"/>
<sequence length="356" mass="41317">MHDSAEILHIRSSCYKQEVEHVRQYFQEQYQNWIVLDGTKSKWWILNSILNEVSISMKYIQTACIHRLCITPKELQCRLGEFGEYCPVCLVLHCHLVDCSETIALTHAAEYRRCYYKMCGNDHLQRFLNAPDEFVTPGCQHTLPQPHLLPRKLTQGQVKSRFPQQAEMKGFCPVTYLDGKQRYEALVRGKMEYAVEYREQIYVFETKQKQDKFLRAPETYCDQKLPSKVPPVCDPVPLTSLPTLGYLEQGVAVAIIKAMTAVGCLKPKYPFLGMQRSACIYVALYLKAFNHQSTNYTRQKYKKKLALFEENSELIPYLMSTMRGNYRPPSERPIDYEFKLNKFLALGDFPGTSNVL</sequence>
<dbReference type="Proteomes" id="UP000261620">
    <property type="component" value="Unplaced"/>
</dbReference>
<name>A0A3Q3WZL3_MOLML</name>
<dbReference type="OMA" id="PNGSEYT"/>
<dbReference type="Ensembl" id="ENSMMOT00000021411.1">
    <property type="protein sequence ID" value="ENSMMOP00000021055.1"/>
    <property type="gene ID" value="ENSMMOG00000016013.1"/>
</dbReference>
<keyword evidence="2" id="KW-1185">Reference proteome</keyword>
<protein>
    <submittedName>
        <fullName evidence="1">Uncharacterized protein</fullName>
    </submittedName>
</protein>
<dbReference type="AlphaFoldDB" id="A0A3Q3WZL3"/>
<reference evidence="1" key="2">
    <citation type="submission" date="2025-09" db="UniProtKB">
        <authorList>
            <consortium name="Ensembl"/>
        </authorList>
    </citation>
    <scope>IDENTIFICATION</scope>
</reference>
<reference evidence="1" key="1">
    <citation type="submission" date="2025-08" db="UniProtKB">
        <authorList>
            <consortium name="Ensembl"/>
        </authorList>
    </citation>
    <scope>IDENTIFICATION</scope>
</reference>
<evidence type="ECO:0000313" key="2">
    <source>
        <dbReference type="Proteomes" id="UP000261620"/>
    </source>
</evidence>
<dbReference type="STRING" id="94237.ENSMMOP00000021055"/>
<evidence type="ECO:0000313" key="1">
    <source>
        <dbReference type="Ensembl" id="ENSMMOP00000021055.1"/>
    </source>
</evidence>
<organism evidence="1 2">
    <name type="scientific">Mola mola</name>
    <name type="common">Ocean sunfish</name>
    <name type="synonym">Tetraodon mola</name>
    <dbReference type="NCBI Taxonomy" id="94237"/>
    <lineage>
        <taxon>Eukaryota</taxon>
        <taxon>Metazoa</taxon>
        <taxon>Chordata</taxon>
        <taxon>Craniata</taxon>
        <taxon>Vertebrata</taxon>
        <taxon>Euteleostomi</taxon>
        <taxon>Actinopterygii</taxon>
        <taxon>Neopterygii</taxon>
        <taxon>Teleostei</taxon>
        <taxon>Neoteleostei</taxon>
        <taxon>Acanthomorphata</taxon>
        <taxon>Eupercaria</taxon>
        <taxon>Tetraodontiformes</taxon>
        <taxon>Molidae</taxon>
        <taxon>Mola</taxon>
    </lineage>
</organism>